<reference evidence="1" key="1">
    <citation type="journal article" date="2014" name="Int. J. Syst. Evol. Microbiol.">
        <title>Complete genome sequence of Corynebacterium casei LMG S-19264T (=DSM 44701T), isolated from a smear-ripened cheese.</title>
        <authorList>
            <consortium name="US DOE Joint Genome Institute (JGI-PGF)"/>
            <person name="Walter F."/>
            <person name="Albersmeier A."/>
            <person name="Kalinowski J."/>
            <person name="Ruckert C."/>
        </authorList>
    </citation>
    <scope>NUCLEOTIDE SEQUENCE</scope>
    <source>
        <strain evidence="1">CGMCC 1.15966</strain>
    </source>
</reference>
<evidence type="ECO:0000313" key="1">
    <source>
        <dbReference type="EMBL" id="GGE12090.1"/>
    </source>
</evidence>
<proteinExistence type="predicted"/>
<name>A0A8H9FZL3_9SPHI</name>
<sequence length="63" mass="6871">MAGAQDHNVRMGGALGCQNPEWFSSIAGNNVLHTGIQTYIYGNPQGPSYSDIAMERIFQIITQ</sequence>
<gene>
    <name evidence="1" type="ORF">GCM10011516_07340</name>
</gene>
<comment type="caution">
    <text evidence="1">The sequence shown here is derived from an EMBL/GenBank/DDBJ whole genome shotgun (WGS) entry which is preliminary data.</text>
</comment>
<reference evidence="1" key="2">
    <citation type="submission" date="2020-09" db="EMBL/GenBank/DDBJ databases">
        <authorList>
            <person name="Sun Q."/>
            <person name="Zhou Y."/>
        </authorList>
    </citation>
    <scope>NUCLEOTIDE SEQUENCE</scope>
    <source>
        <strain evidence="1">CGMCC 1.15966</strain>
    </source>
</reference>
<accession>A0A8H9FZL3</accession>
<dbReference type="Proteomes" id="UP000614460">
    <property type="component" value="Unassembled WGS sequence"/>
</dbReference>
<evidence type="ECO:0000313" key="2">
    <source>
        <dbReference type="Proteomes" id="UP000614460"/>
    </source>
</evidence>
<organism evidence="1 2">
    <name type="scientific">Sphingobacterium cellulitidis</name>
    <dbReference type="NCBI Taxonomy" id="1768011"/>
    <lineage>
        <taxon>Bacteria</taxon>
        <taxon>Pseudomonadati</taxon>
        <taxon>Bacteroidota</taxon>
        <taxon>Sphingobacteriia</taxon>
        <taxon>Sphingobacteriales</taxon>
        <taxon>Sphingobacteriaceae</taxon>
        <taxon>Sphingobacterium</taxon>
    </lineage>
</organism>
<dbReference type="AlphaFoldDB" id="A0A8H9FZL3"/>
<protein>
    <submittedName>
        <fullName evidence="1">Uncharacterized protein</fullName>
    </submittedName>
</protein>
<keyword evidence="2" id="KW-1185">Reference proteome</keyword>
<dbReference type="EMBL" id="BMKM01000001">
    <property type="protein sequence ID" value="GGE12090.1"/>
    <property type="molecule type" value="Genomic_DNA"/>
</dbReference>